<keyword evidence="4" id="KW-0472">Membrane</keyword>
<dbReference type="Proteomes" id="UP000030765">
    <property type="component" value="Unassembled WGS sequence"/>
</dbReference>
<sequence>MVLSTLADFIYNLCLFVCYVIKIATFIGALLFDTICNITWACRWLGEIIHTFLTVVNEDNRYFIQDVKSVVGGIAGFFTDNINSVCSAFENFISKEVAFVRSIPGIIFEKFKRSLVDIGEAVWCLVTLPLQLALLLLDFAVFSATWLKDVAKASFELGYDSMNTFIHYTIHDVPVEAAGGLGLLVLAYVYRKAIIPFLRKAAFGLFRLLRSLLLKCIRLVKSIYQAYTVRRAAFRAYCETQLPRRIDQIRNSLHERATDILDSEAWPMFHSIRSMFAMRNDDRNAVPIERPPVQAQRRHETPNRTTIGSCIICEDNDRSVAFVPCGHICACKICSNHLCNHNPVCPICRSYIRQKLEVFI</sequence>
<reference evidence="7" key="2">
    <citation type="submission" date="2020-05" db="UniProtKB">
        <authorList>
            <consortium name="EnsemblMetazoa"/>
        </authorList>
    </citation>
    <scope>IDENTIFICATION</scope>
</reference>
<evidence type="ECO:0000256" key="2">
    <source>
        <dbReference type="ARBA" id="ARBA00022833"/>
    </source>
</evidence>
<proteinExistence type="predicted"/>
<gene>
    <name evidence="6" type="ORF">ZHAS_00003448</name>
</gene>
<evidence type="ECO:0000256" key="1">
    <source>
        <dbReference type="ARBA" id="ARBA00022771"/>
    </source>
</evidence>
<dbReference type="SUPFAM" id="SSF57850">
    <property type="entry name" value="RING/U-box"/>
    <property type="match status" value="1"/>
</dbReference>
<dbReference type="EnsemblMetazoa" id="ASIC003448-RA">
    <property type="protein sequence ID" value="ASIC003448-PA"/>
    <property type="gene ID" value="ASIC003448"/>
</dbReference>
<evidence type="ECO:0000313" key="8">
    <source>
        <dbReference type="Proteomes" id="UP000030765"/>
    </source>
</evidence>
<dbReference type="InterPro" id="IPR001841">
    <property type="entry name" value="Znf_RING"/>
</dbReference>
<keyword evidence="1 3" id="KW-0863">Zinc-finger</keyword>
<keyword evidence="1 3" id="KW-0479">Metal-binding</keyword>
<dbReference type="InterPro" id="IPR013083">
    <property type="entry name" value="Znf_RING/FYVE/PHD"/>
</dbReference>
<dbReference type="OrthoDB" id="1711136at2759"/>
<dbReference type="PANTHER" id="PTHR22696">
    <property type="entry name" value="E3 UBIQUITIN-PROTEIN LIGASE RNF26"/>
    <property type="match status" value="1"/>
</dbReference>
<evidence type="ECO:0000259" key="5">
    <source>
        <dbReference type="PROSITE" id="PS50089"/>
    </source>
</evidence>
<feature type="transmembrane region" description="Helical" evidence="4">
    <location>
        <begin position="6"/>
        <end position="32"/>
    </location>
</feature>
<keyword evidence="8" id="KW-1185">Reference proteome</keyword>
<protein>
    <submittedName>
        <fullName evidence="7">RING-type domain-containing protein</fullName>
    </submittedName>
</protein>
<keyword evidence="4" id="KW-0812">Transmembrane</keyword>
<dbReference type="EMBL" id="ATLV01012268">
    <property type="status" value="NOT_ANNOTATED_CDS"/>
    <property type="molecule type" value="Genomic_DNA"/>
</dbReference>
<evidence type="ECO:0000313" key="7">
    <source>
        <dbReference type="EnsemblMetazoa" id="ASIC003448-PA"/>
    </source>
</evidence>
<feature type="transmembrane region" description="Helical" evidence="4">
    <location>
        <begin position="121"/>
        <end position="145"/>
    </location>
</feature>
<organism evidence="6">
    <name type="scientific">Anopheles sinensis</name>
    <name type="common">Mosquito</name>
    <dbReference type="NCBI Taxonomy" id="74873"/>
    <lineage>
        <taxon>Eukaryota</taxon>
        <taxon>Metazoa</taxon>
        <taxon>Ecdysozoa</taxon>
        <taxon>Arthropoda</taxon>
        <taxon>Hexapoda</taxon>
        <taxon>Insecta</taxon>
        <taxon>Pterygota</taxon>
        <taxon>Neoptera</taxon>
        <taxon>Endopterygota</taxon>
        <taxon>Diptera</taxon>
        <taxon>Nematocera</taxon>
        <taxon>Culicoidea</taxon>
        <taxon>Culicidae</taxon>
        <taxon>Anophelinae</taxon>
        <taxon>Anopheles</taxon>
    </lineage>
</organism>
<keyword evidence="4" id="KW-1133">Transmembrane helix</keyword>
<evidence type="ECO:0000256" key="4">
    <source>
        <dbReference type="SAM" id="Phobius"/>
    </source>
</evidence>
<dbReference type="VEuPathDB" id="VectorBase:ASIC003448"/>
<evidence type="ECO:0000313" key="6">
    <source>
        <dbReference type="EMBL" id="KFB36324.1"/>
    </source>
</evidence>
<accession>A0A084VED0</accession>
<dbReference type="PROSITE" id="PS50089">
    <property type="entry name" value="ZF_RING_2"/>
    <property type="match status" value="1"/>
</dbReference>
<feature type="transmembrane region" description="Helical" evidence="4">
    <location>
        <begin position="165"/>
        <end position="190"/>
    </location>
</feature>
<dbReference type="Pfam" id="PF13920">
    <property type="entry name" value="zf-C3HC4_3"/>
    <property type="match status" value="1"/>
</dbReference>
<evidence type="ECO:0000256" key="3">
    <source>
        <dbReference type="PROSITE-ProRule" id="PRU00175"/>
    </source>
</evidence>
<dbReference type="STRING" id="74873.A0A084VED0"/>
<dbReference type="GO" id="GO:0008270">
    <property type="term" value="F:zinc ion binding"/>
    <property type="evidence" value="ECO:0007669"/>
    <property type="project" value="UniProtKB-KW"/>
</dbReference>
<reference evidence="6 8" key="1">
    <citation type="journal article" date="2014" name="BMC Genomics">
        <title>Genome sequence of Anopheles sinensis provides insight into genetics basis of mosquito competence for malaria parasites.</title>
        <authorList>
            <person name="Zhou D."/>
            <person name="Zhang D."/>
            <person name="Ding G."/>
            <person name="Shi L."/>
            <person name="Hou Q."/>
            <person name="Ye Y."/>
            <person name="Xu Y."/>
            <person name="Zhou H."/>
            <person name="Xiong C."/>
            <person name="Li S."/>
            <person name="Yu J."/>
            <person name="Hong S."/>
            <person name="Yu X."/>
            <person name="Zou P."/>
            <person name="Chen C."/>
            <person name="Chang X."/>
            <person name="Wang W."/>
            <person name="Lv Y."/>
            <person name="Sun Y."/>
            <person name="Ma L."/>
            <person name="Shen B."/>
            <person name="Zhu C."/>
        </authorList>
    </citation>
    <scope>NUCLEOTIDE SEQUENCE [LARGE SCALE GENOMIC DNA]</scope>
</reference>
<name>A0A084VED0_ANOSI</name>
<dbReference type="EMBL" id="KE524777">
    <property type="protein sequence ID" value="KFB36324.1"/>
    <property type="molecule type" value="Genomic_DNA"/>
</dbReference>
<feature type="domain" description="RING-type" evidence="5">
    <location>
        <begin position="310"/>
        <end position="349"/>
    </location>
</feature>
<dbReference type="Gene3D" id="3.30.40.10">
    <property type="entry name" value="Zinc/RING finger domain, C3HC4 (zinc finger)"/>
    <property type="match status" value="1"/>
</dbReference>
<dbReference type="OMA" id="ICEDNER"/>
<dbReference type="AlphaFoldDB" id="A0A084VED0"/>
<keyword evidence="2" id="KW-0862">Zinc</keyword>